<dbReference type="EMBL" id="LQMQ01000039">
    <property type="protein sequence ID" value="KUO40545.1"/>
    <property type="molecule type" value="Genomic_DNA"/>
</dbReference>
<dbReference type="NCBIfam" id="NF001981">
    <property type="entry name" value="PRK00773.1-1"/>
    <property type="match status" value="1"/>
</dbReference>
<dbReference type="STRING" id="1776334.APZ16_05010"/>
<name>A0A147JVM3_HADYE</name>
<organism evidence="5 6">
    <name type="scientific">Hadarchaeum yellowstonense</name>
    <dbReference type="NCBI Taxonomy" id="1776334"/>
    <lineage>
        <taxon>Archaea</taxon>
        <taxon>Methanobacteriati</taxon>
        <taxon>Candidatus Hadarchaeota</taxon>
        <taxon>Candidatus Hadarchaeia</taxon>
        <taxon>Candidatus Hadarchaeales</taxon>
        <taxon>Candidatus Hadarchaeaceae</taxon>
        <taxon>Candidatus Hadarchaeum</taxon>
    </lineage>
</organism>
<dbReference type="GO" id="GO:0006412">
    <property type="term" value="P:translation"/>
    <property type="evidence" value="ECO:0007669"/>
    <property type="project" value="UniProtKB-UniRule"/>
</dbReference>
<dbReference type="HAMAP" id="MF_00273">
    <property type="entry name" value="Ribosomal_eL20"/>
    <property type="match status" value="1"/>
</dbReference>
<dbReference type="GO" id="GO:0005840">
    <property type="term" value="C:ribosome"/>
    <property type="evidence" value="ECO:0007669"/>
    <property type="project" value="UniProtKB-KW"/>
</dbReference>
<dbReference type="SUPFAM" id="SSF160374">
    <property type="entry name" value="RplX-like"/>
    <property type="match status" value="1"/>
</dbReference>
<evidence type="ECO:0000259" key="4">
    <source>
        <dbReference type="Pfam" id="PF01775"/>
    </source>
</evidence>
<evidence type="ECO:0000313" key="5">
    <source>
        <dbReference type="EMBL" id="KUO40545.1"/>
    </source>
</evidence>
<dbReference type="GO" id="GO:0003735">
    <property type="term" value="F:structural constituent of ribosome"/>
    <property type="evidence" value="ECO:0007669"/>
    <property type="project" value="InterPro"/>
</dbReference>
<gene>
    <name evidence="3" type="primary">rpl18a</name>
    <name evidence="3" type="synonym">rpl20e</name>
    <name evidence="3" type="synonym">rplX</name>
    <name evidence="5" type="ORF">APZ16_05010</name>
</gene>
<dbReference type="Proteomes" id="UP000074294">
    <property type="component" value="Unassembled WGS sequence"/>
</dbReference>
<comment type="caution">
    <text evidence="5">The sequence shown here is derived from an EMBL/GenBank/DDBJ whole genome shotgun (WGS) entry which is preliminary data.</text>
</comment>
<reference evidence="5 6" key="1">
    <citation type="journal article" date="2016" name="Nat. Microbiol.">
        <title>Genomic inference of the metabolism of cosmopolitan subsurface Archaea, Hadesarchaea.</title>
        <authorList>
            <person name="Baker B.J."/>
            <person name="Saw J.H."/>
            <person name="Lind A.E."/>
            <person name="Lazar C.S."/>
            <person name="Hinrichs K.-U."/>
            <person name="Teske A.P."/>
            <person name="Ettema T.J."/>
        </authorList>
    </citation>
    <scope>NUCLEOTIDE SEQUENCE [LARGE SCALE GENOMIC DNA]</scope>
</reference>
<evidence type="ECO:0000313" key="6">
    <source>
        <dbReference type="Proteomes" id="UP000074294"/>
    </source>
</evidence>
<proteinExistence type="inferred from homology"/>
<feature type="domain" description="Large ribosomal subunit protein eL20" evidence="4">
    <location>
        <begin position="1"/>
        <end position="56"/>
    </location>
</feature>
<dbReference type="InterPro" id="IPR028877">
    <property type="entry name" value="Ribosomal_eL20"/>
</dbReference>
<sequence length="73" mass="8599">MQIYRISGWFKQGLFKQKFRREVVALSEKQALEIVYSLLGSRHGLSRNRIHIEEVTEIKPEEVTDPRVLAMLE</sequence>
<dbReference type="Pfam" id="PF01775">
    <property type="entry name" value="Ribosomal_L18A"/>
    <property type="match status" value="1"/>
</dbReference>
<keyword evidence="1 3" id="KW-0689">Ribosomal protein</keyword>
<dbReference type="GO" id="GO:0070180">
    <property type="term" value="F:large ribosomal subunit rRNA binding"/>
    <property type="evidence" value="ECO:0007669"/>
    <property type="project" value="UniProtKB-UniRule"/>
</dbReference>
<dbReference type="AlphaFoldDB" id="A0A147JVM3"/>
<protein>
    <recommendedName>
        <fullName evidence="3">Large ribosomal subunit protein eL20</fullName>
    </recommendedName>
</protein>
<comment type="subunit">
    <text evidence="3">Part of the 50S ribosomal subunit. Binds 23S rRNA.</text>
</comment>
<evidence type="ECO:0000256" key="2">
    <source>
        <dbReference type="ARBA" id="ARBA00023274"/>
    </source>
</evidence>
<accession>A0A147JVM3</accession>
<evidence type="ECO:0000256" key="1">
    <source>
        <dbReference type="ARBA" id="ARBA00022980"/>
    </source>
</evidence>
<dbReference type="Gene3D" id="3.10.20.10">
    <property type="match status" value="1"/>
</dbReference>
<keyword evidence="2 3" id="KW-0687">Ribonucleoprotein</keyword>
<keyword evidence="3" id="KW-0699">rRNA-binding</keyword>
<keyword evidence="3" id="KW-0694">RNA-binding</keyword>
<dbReference type="GO" id="GO:1990904">
    <property type="term" value="C:ribonucleoprotein complex"/>
    <property type="evidence" value="ECO:0007669"/>
    <property type="project" value="UniProtKB-KW"/>
</dbReference>
<comment type="similarity">
    <text evidence="3">Belongs to the eukaryotic ribosomal protein eL20 family.</text>
</comment>
<dbReference type="InterPro" id="IPR023573">
    <property type="entry name" value="Ribosomal_eL20_dom"/>
</dbReference>
<evidence type="ECO:0000256" key="3">
    <source>
        <dbReference type="HAMAP-Rule" id="MF_00273"/>
    </source>
</evidence>